<dbReference type="Proteomes" id="UP000555728">
    <property type="component" value="Unassembled WGS sequence"/>
</dbReference>
<evidence type="ECO:0000313" key="4">
    <source>
        <dbReference type="Proteomes" id="UP000555728"/>
    </source>
</evidence>
<dbReference type="RefSeq" id="WP_184435616.1">
    <property type="nucleotide sequence ID" value="NZ_JACIGI010000018.1"/>
</dbReference>
<evidence type="ECO:0000313" key="3">
    <source>
        <dbReference type="EMBL" id="MBB4286617.1"/>
    </source>
</evidence>
<comment type="caution">
    <text evidence="3">The sequence shown here is derived from an EMBL/GenBank/DDBJ whole genome shotgun (WGS) entry which is preliminary data.</text>
</comment>
<reference evidence="3 4" key="1">
    <citation type="submission" date="2020-08" db="EMBL/GenBank/DDBJ databases">
        <title>Genome sequencing of Purple Non-Sulfur Bacteria from various extreme environments.</title>
        <authorList>
            <person name="Mayer M."/>
        </authorList>
    </citation>
    <scope>NUCLEOTIDE SEQUENCE [LARGE SCALE GENOMIC DNA]</scope>
    <source>
        <strain evidence="3 4">JA135</strain>
    </source>
</reference>
<evidence type="ECO:0000256" key="2">
    <source>
        <dbReference type="SAM" id="MobiDB-lite"/>
    </source>
</evidence>
<organism evidence="3 4">
    <name type="scientific">Roseospira goensis</name>
    <dbReference type="NCBI Taxonomy" id="391922"/>
    <lineage>
        <taxon>Bacteria</taxon>
        <taxon>Pseudomonadati</taxon>
        <taxon>Pseudomonadota</taxon>
        <taxon>Alphaproteobacteria</taxon>
        <taxon>Rhodospirillales</taxon>
        <taxon>Rhodospirillaceae</taxon>
        <taxon>Roseospira</taxon>
    </lineage>
</organism>
<comment type="similarity">
    <text evidence="1">Belongs to the UPF0161 family.</text>
</comment>
<dbReference type="PANTHER" id="PTHR33383">
    <property type="entry name" value="MEMBRANE PROTEIN INSERTION EFFICIENCY FACTOR-RELATED"/>
    <property type="match status" value="1"/>
</dbReference>
<gene>
    <name evidence="3" type="ORF">GGD88_002351</name>
</gene>
<dbReference type="Pfam" id="PF01809">
    <property type="entry name" value="YidD"/>
    <property type="match status" value="1"/>
</dbReference>
<comment type="subcellular location">
    <subcellularLocation>
        <location evidence="1">Cell membrane</location>
        <topology evidence="1">Peripheral membrane protein</topology>
        <orientation evidence="1">Cytoplasmic side</orientation>
    </subcellularLocation>
</comment>
<name>A0A7W6S1T7_9PROT</name>
<dbReference type="EMBL" id="JACIGI010000018">
    <property type="protein sequence ID" value="MBB4286617.1"/>
    <property type="molecule type" value="Genomic_DNA"/>
</dbReference>
<accession>A0A7W6S1T7</accession>
<keyword evidence="1" id="KW-1003">Cell membrane</keyword>
<dbReference type="PANTHER" id="PTHR33383:SF1">
    <property type="entry name" value="MEMBRANE PROTEIN INSERTION EFFICIENCY FACTOR-RELATED"/>
    <property type="match status" value="1"/>
</dbReference>
<keyword evidence="4" id="KW-1185">Reference proteome</keyword>
<keyword evidence="1" id="KW-0472">Membrane</keyword>
<feature type="compositionally biased region" description="Low complexity" evidence="2">
    <location>
        <begin position="85"/>
        <end position="106"/>
    </location>
</feature>
<dbReference type="SMART" id="SM01234">
    <property type="entry name" value="Haemolytic"/>
    <property type="match status" value="1"/>
</dbReference>
<protein>
    <recommendedName>
        <fullName evidence="1">Putative membrane protein insertion efficiency factor</fullName>
    </recommendedName>
</protein>
<feature type="compositionally biased region" description="Basic and acidic residues" evidence="2">
    <location>
        <begin position="107"/>
        <end position="119"/>
    </location>
</feature>
<sequence length="119" mass="12630">MSGLGRRLRHLPRHLVRGLIRLYQLVLSPLLGPSCRFTPTCSAYAMEAVQHHGVLAGGWLAVKRILRCHPWGGMGYDPVPPPRTAGPRPDSGHGAEAASSARSADAGGHRDAGPDPGSR</sequence>
<dbReference type="NCBIfam" id="TIGR00278">
    <property type="entry name" value="membrane protein insertion efficiency factor YidD"/>
    <property type="match status" value="1"/>
</dbReference>
<dbReference type="HAMAP" id="MF_00386">
    <property type="entry name" value="UPF0161_YidD"/>
    <property type="match status" value="1"/>
</dbReference>
<dbReference type="AlphaFoldDB" id="A0A7W6S1T7"/>
<comment type="function">
    <text evidence="1">Could be involved in insertion of integral membrane proteins into the membrane.</text>
</comment>
<dbReference type="GO" id="GO:0005886">
    <property type="term" value="C:plasma membrane"/>
    <property type="evidence" value="ECO:0007669"/>
    <property type="project" value="UniProtKB-SubCell"/>
</dbReference>
<evidence type="ECO:0000256" key="1">
    <source>
        <dbReference type="HAMAP-Rule" id="MF_00386"/>
    </source>
</evidence>
<proteinExistence type="inferred from homology"/>
<dbReference type="InterPro" id="IPR002696">
    <property type="entry name" value="Membr_insert_effic_factor_YidD"/>
</dbReference>
<feature type="region of interest" description="Disordered" evidence="2">
    <location>
        <begin position="76"/>
        <end position="119"/>
    </location>
</feature>